<feature type="region of interest" description="Disordered" evidence="1">
    <location>
        <begin position="77"/>
        <end position="110"/>
    </location>
</feature>
<keyword evidence="2" id="KW-0812">Transmembrane</keyword>
<feature type="compositionally biased region" description="Basic and acidic residues" evidence="1">
    <location>
        <begin position="289"/>
        <end position="306"/>
    </location>
</feature>
<feature type="region of interest" description="Disordered" evidence="1">
    <location>
        <begin position="250"/>
        <end position="312"/>
    </location>
</feature>
<dbReference type="OrthoDB" id="3931337at2"/>
<keyword evidence="2" id="KW-0472">Membrane</keyword>
<proteinExistence type="predicted"/>
<feature type="compositionally biased region" description="Basic and acidic residues" evidence="1">
    <location>
        <begin position="252"/>
        <end position="266"/>
    </location>
</feature>
<sequence length="568" mass="58668">MKGAERFRRWHAHDHIPGLPPQRDRGQSGAEYAAMVGVVSLVVAAIVGLSVPADEATGLKSAVCRILHPLSGAEACSSGDYAGDGDDGGGDGGGGDPDDPFVPNGDPFEPAKCLLSQDQTKTTVVIQILFIKISSSESVKLQQWSDGTVTLERVTETGGGVTASISAGIPGLKDWGGSASLSGSYVKGSGSGGQWLFNGNKSGDPQADLAANLEDAQQFAEYLKAQSECNSRPAGPRSSELGMICGYHAGKKKPDLEPEKAPDVDITKTSTEASGGVSFGKTFKGNGKSGKDTKGGKDGKGADGPKDLGSISFEGLSGSMTEDVVVMRAKTGPDAGKITFVYTFSVSGTAGGVAQAKGSRMQQVAVTYDAAAYDQEEKDGKPHHPQKLTITTSQESGDGPGIQAGAGANAGPVTIDVGGGGGTVNSQIHTESAEVTLDNDTDSTAVEDWLRGRGDAPASNPLPTPSDAAEALDDDAGPIERLLHDKGKLTRLDYKANTDWWNASLGIGFGISAGQVSLGFKLFGIDITHEEKNQTITGDPTYATGPKSGGARPWVEWKNCTRTKPIPT</sequence>
<keyword evidence="2" id="KW-1133">Transmembrane helix</keyword>
<keyword evidence="4" id="KW-1185">Reference proteome</keyword>
<dbReference type="RefSeq" id="WP_116641218.1">
    <property type="nucleotide sequence ID" value="NZ_AZSP01000396.1"/>
</dbReference>
<organism evidence="3 4">
    <name type="scientific">Streptomyces scopuliridis RB72</name>
    <dbReference type="NCBI Taxonomy" id="1440053"/>
    <lineage>
        <taxon>Bacteria</taxon>
        <taxon>Bacillati</taxon>
        <taxon>Actinomycetota</taxon>
        <taxon>Actinomycetes</taxon>
        <taxon>Kitasatosporales</taxon>
        <taxon>Streptomycetaceae</taxon>
        <taxon>Streptomyces</taxon>
    </lineage>
</organism>
<name>A0A2T7SMD6_9ACTN</name>
<dbReference type="Proteomes" id="UP000245992">
    <property type="component" value="Unassembled WGS sequence"/>
</dbReference>
<evidence type="ECO:0000313" key="3">
    <source>
        <dbReference type="EMBL" id="PVE04085.1"/>
    </source>
</evidence>
<reference evidence="3 4" key="1">
    <citation type="submission" date="2013-12" db="EMBL/GenBank/DDBJ databases">
        <title>Annotated genome of Streptomyces scopuliridis.</title>
        <authorList>
            <person name="Olson J.B."/>
        </authorList>
    </citation>
    <scope>NUCLEOTIDE SEQUENCE [LARGE SCALE GENOMIC DNA]</scope>
    <source>
        <strain evidence="3 4">RB72</strain>
    </source>
</reference>
<evidence type="ECO:0000313" key="4">
    <source>
        <dbReference type="Proteomes" id="UP000245992"/>
    </source>
</evidence>
<accession>A0A2T7SMD6</accession>
<comment type="caution">
    <text evidence="3">The sequence shown here is derived from an EMBL/GenBank/DDBJ whole genome shotgun (WGS) entry which is preliminary data.</text>
</comment>
<feature type="transmembrane region" description="Helical" evidence="2">
    <location>
        <begin position="32"/>
        <end position="51"/>
    </location>
</feature>
<protein>
    <submittedName>
        <fullName evidence="3">Uncharacterized protein</fullName>
    </submittedName>
</protein>
<gene>
    <name evidence="3" type="ORF">Y717_14290</name>
</gene>
<feature type="region of interest" description="Disordered" evidence="1">
    <location>
        <begin position="1"/>
        <end position="27"/>
    </location>
</feature>
<dbReference type="EMBL" id="AZSP01000396">
    <property type="protein sequence ID" value="PVE04085.1"/>
    <property type="molecule type" value="Genomic_DNA"/>
</dbReference>
<evidence type="ECO:0000256" key="1">
    <source>
        <dbReference type="SAM" id="MobiDB-lite"/>
    </source>
</evidence>
<dbReference type="AlphaFoldDB" id="A0A2T7SMD6"/>
<evidence type="ECO:0000256" key="2">
    <source>
        <dbReference type="SAM" id="Phobius"/>
    </source>
</evidence>
<feature type="region of interest" description="Disordered" evidence="1">
    <location>
        <begin position="376"/>
        <end position="406"/>
    </location>
</feature>